<dbReference type="InterPro" id="IPR018490">
    <property type="entry name" value="cNMP-bd_dom_sf"/>
</dbReference>
<dbReference type="InterPro" id="IPR012318">
    <property type="entry name" value="HTH_CRP"/>
</dbReference>
<dbReference type="GO" id="GO:0003677">
    <property type="term" value="F:DNA binding"/>
    <property type="evidence" value="ECO:0007669"/>
    <property type="project" value="UniProtKB-KW"/>
</dbReference>
<dbReference type="InterPro" id="IPR050397">
    <property type="entry name" value="Env_Response_Regulators"/>
</dbReference>
<organism evidence="6 7">
    <name type="scientific">Pseudomonas borbori</name>
    <dbReference type="NCBI Taxonomy" id="289003"/>
    <lineage>
        <taxon>Bacteria</taxon>
        <taxon>Pseudomonadati</taxon>
        <taxon>Pseudomonadota</taxon>
        <taxon>Gammaproteobacteria</taxon>
        <taxon>Pseudomonadales</taxon>
        <taxon>Pseudomonadaceae</taxon>
        <taxon>Pseudomonas</taxon>
    </lineage>
</organism>
<evidence type="ECO:0000259" key="5">
    <source>
        <dbReference type="PROSITE" id="PS51063"/>
    </source>
</evidence>
<reference evidence="7" key="1">
    <citation type="submission" date="2016-10" db="EMBL/GenBank/DDBJ databases">
        <authorList>
            <person name="Varghese N."/>
            <person name="Submissions S."/>
        </authorList>
    </citation>
    <scope>NUCLEOTIDE SEQUENCE [LARGE SCALE GENOMIC DNA]</scope>
    <source>
        <strain evidence="7">DSM 17834</strain>
    </source>
</reference>
<dbReference type="SMART" id="SM00100">
    <property type="entry name" value="cNMP"/>
    <property type="match status" value="1"/>
</dbReference>
<dbReference type="SMART" id="SM00419">
    <property type="entry name" value="HTH_CRP"/>
    <property type="match status" value="1"/>
</dbReference>
<evidence type="ECO:0000256" key="2">
    <source>
        <dbReference type="ARBA" id="ARBA00023125"/>
    </source>
</evidence>
<dbReference type="PROSITE" id="PS50042">
    <property type="entry name" value="CNMP_BINDING_3"/>
    <property type="match status" value="1"/>
</dbReference>
<keyword evidence="2" id="KW-0238">DNA-binding</keyword>
<keyword evidence="6" id="KW-0418">Kinase</keyword>
<dbReference type="PANTHER" id="PTHR24567:SF74">
    <property type="entry name" value="HTH-TYPE TRANSCRIPTIONAL REGULATOR ARCR"/>
    <property type="match status" value="1"/>
</dbReference>
<dbReference type="InterPro" id="IPR036390">
    <property type="entry name" value="WH_DNA-bd_sf"/>
</dbReference>
<proteinExistence type="predicted"/>
<feature type="domain" description="HTH crp-type" evidence="5">
    <location>
        <begin position="157"/>
        <end position="224"/>
    </location>
</feature>
<name>A0A1I5PVI0_9PSED</name>
<dbReference type="SUPFAM" id="SSF51206">
    <property type="entry name" value="cAMP-binding domain-like"/>
    <property type="match status" value="1"/>
</dbReference>
<keyword evidence="3" id="KW-0804">Transcription</keyword>
<dbReference type="Proteomes" id="UP000198784">
    <property type="component" value="Unassembled WGS sequence"/>
</dbReference>
<dbReference type="CDD" id="cd00038">
    <property type="entry name" value="CAP_ED"/>
    <property type="match status" value="1"/>
</dbReference>
<dbReference type="Gene3D" id="2.60.120.10">
    <property type="entry name" value="Jelly Rolls"/>
    <property type="match status" value="1"/>
</dbReference>
<dbReference type="EMBL" id="FOWX01000009">
    <property type="protein sequence ID" value="SFP37666.1"/>
    <property type="molecule type" value="Genomic_DNA"/>
</dbReference>
<dbReference type="Pfam" id="PF13545">
    <property type="entry name" value="HTH_Crp_2"/>
    <property type="match status" value="1"/>
</dbReference>
<dbReference type="GO" id="GO:0003700">
    <property type="term" value="F:DNA-binding transcription factor activity"/>
    <property type="evidence" value="ECO:0007669"/>
    <property type="project" value="TreeGrafter"/>
</dbReference>
<feature type="domain" description="Cyclic nucleotide-binding" evidence="4">
    <location>
        <begin position="22"/>
        <end position="143"/>
    </location>
</feature>
<dbReference type="PROSITE" id="PS51063">
    <property type="entry name" value="HTH_CRP_2"/>
    <property type="match status" value="1"/>
</dbReference>
<accession>A0A1I5PVI0</accession>
<dbReference type="InterPro" id="IPR000595">
    <property type="entry name" value="cNMP-bd_dom"/>
</dbReference>
<evidence type="ECO:0000256" key="3">
    <source>
        <dbReference type="ARBA" id="ARBA00023163"/>
    </source>
</evidence>
<gene>
    <name evidence="6" type="ORF">SAMN05216190_109102</name>
</gene>
<dbReference type="SUPFAM" id="SSF46785">
    <property type="entry name" value="Winged helix' DNA-binding domain"/>
    <property type="match status" value="1"/>
</dbReference>
<dbReference type="GO" id="GO:0016301">
    <property type="term" value="F:kinase activity"/>
    <property type="evidence" value="ECO:0007669"/>
    <property type="project" value="UniProtKB-KW"/>
</dbReference>
<protein>
    <submittedName>
        <fullName evidence="6">cAMP-binding domain of CRP or a regulatory subunit of cAMP-dependent protein kinases</fullName>
    </submittedName>
</protein>
<keyword evidence="7" id="KW-1185">Reference proteome</keyword>
<dbReference type="RefSeq" id="WP_090499985.1">
    <property type="nucleotide sequence ID" value="NZ_FOWX01000009.1"/>
</dbReference>
<evidence type="ECO:0000313" key="7">
    <source>
        <dbReference type="Proteomes" id="UP000198784"/>
    </source>
</evidence>
<keyword evidence="1" id="KW-0805">Transcription regulation</keyword>
<evidence type="ECO:0000259" key="4">
    <source>
        <dbReference type="PROSITE" id="PS50042"/>
    </source>
</evidence>
<sequence length="237" mass="26766">MTNIKSPANRLDAVQLLRADVLFADLPESLFAPLLSPRGRQEAAAGELLFREGDRAGHFLLVQQGCIEMFRFTADGEERVFHLFGSGQLVGDAAMFMAHGRYPMNARAQCTTVAYRLSRTALHRACEQHPPLAMRLLASLSQRLYRHVNEVDWLTSSSAAQRLAAYLLNLQRQQGDALYLPINQRQLATHLGIRAESLSRLFSEWQQRGLVRGRQRAWELCDLGYLQQLAQAATRTF</sequence>
<dbReference type="STRING" id="289003.SAMN05216190_109102"/>
<dbReference type="GO" id="GO:0005829">
    <property type="term" value="C:cytosol"/>
    <property type="evidence" value="ECO:0007669"/>
    <property type="project" value="TreeGrafter"/>
</dbReference>
<dbReference type="Pfam" id="PF00027">
    <property type="entry name" value="cNMP_binding"/>
    <property type="match status" value="1"/>
</dbReference>
<dbReference type="OrthoDB" id="190787at2"/>
<dbReference type="AlphaFoldDB" id="A0A1I5PVI0"/>
<evidence type="ECO:0000313" key="6">
    <source>
        <dbReference type="EMBL" id="SFP37666.1"/>
    </source>
</evidence>
<evidence type="ECO:0000256" key="1">
    <source>
        <dbReference type="ARBA" id="ARBA00023015"/>
    </source>
</evidence>
<dbReference type="InterPro" id="IPR014710">
    <property type="entry name" value="RmlC-like_jellyroll"/>
</dbReference>
<dbReference type="PANTHER" id="PTHR24567">
    <property type="entry name" value="CRP FAMILY TRANSCRIPTIONAL REGULATORY PROTEIN"/>
    <property type="match status" value="1"/>
</dbReference>
<keyword evidence="6" id="KW-0808">Transferase</keyword>